<comment type="cofactor">
    <cofactor evidence="1">
        <name>Mg(2+)</name>
        <dbReference type="ChEBI" id="CHEBI:18420"/>
    </cofactor>
</comment>
<gene>
    <name evidence="17" type="ORF">AGOR_G00113780</name>
</gene>
<name>A0A8T3DDE7_9TELE</name>
<evidence type="ECO:0000256" key="1">
    <source>
        <dbReference type="ARBA" id="ARBA00001946"/>
    </source>
</evidence>
<comment type="caution">
    <text evidence="17">The sequence shown here is derived from an EMBL/GenBank/DDBJ whole genome shotgun (WGS) entry which is preliminary data.</text>
</comment>
<dbReference type="Gene3D" id="3.40.50.300">
    <property type="entry name" value="P-loop containing nucleotide triphosphate hydrolases"/>
    <property type="match status" value="1"/>
</dbReference>
<keyword evidence="7 14" id="KW-0547">Nucleotide-binding</keyword>
<evidence type="ECO:0000256" key="10">
    <source>
        <dbReference type="ARBA" id="ARBA00022842"/>
    </source>
</evidence>
<dbReference type="GO" id="GO:0008568">
    <property type="term" value="F:microtubule severing ATPase activity"/>
    <property type="evidence" value="ECO:0007669"/>
    <property type="project" value="TreeGrafter"/>
</dbReference>
<dbReference type="Gene3D" id="1.10.8.60">
    <property type="match status" value="1"/>
</dbReference>
<dbReference type="EMBL" id="JAERUA010000010">
    <property type="protein sequence ID" value="KAI1894240.1"/>
    <property type="molecule type" value="Genomic_DNA"/>
</dbReference>
<comment type="similarity">
    <text evidence="4 14">Belongs to the AAA ATPase family.</text>
</comment>
<keyword evidence="8" id="KW-0378">Hydrolase</keyword>
<dbReference type="GO" id="GO:0005524">
    <property type="term" value="F:ATP binding"/>
    <property type="evidence" value="ECO:0007669"/>
    <property type="project" value="UniProtKB-KW"/>
</dbReference>
<keyword evidence="9 14" id="KW-0067">ATP-binding</keyword>
<comment type="subcellular location">
    <subcellularLocation>
        <location evidence="3">Cytoplasm</location>
        <location evidence="3">Perinuclear region</location>
    </subcellularLocation>
    <subcellularLocation>
        <location evidence="2">Nucleus</location>
    </subcellularLocation>
</comment>
<dbReference type="GO" id="GO:0046872">
    <property type="term" value="F:metal ion binding"/>
    <property type="evidence" value="ECO:0007669"/>
    <property type="project" value="UniProtKB-KW"/>
</dbReference>
<keyword evidence="5" id="KW-0963">Cytoplasm</keyword>
<evidence type="ECO:0000256" key="15">
    <source>
        <dbReference type="SAM" id="MobiDB-lite"/>
    </source>
</evidence>
<dbReference type="InterPro" id="IPR003959">
    <property type="entry name" value="ATPase_AAA_core"/>
</dbReference>
<feature type="region of interest" description="Disordered" evidence="15">
    <location>
        <begin position="143"/>
        <end position="265"/>
    </location>
</feature>
<evidence type="ECO:0000256" key="13">
    <source>
        <dbReference type="ARBA" id="ARBA00049360"/>
    </source>
</evidence>
<comment type="catalytic activity">
    <reaction evidence="13">
        <text>ATP + H2O = ADP + phosphate + H(+)</text>
        <dbReference type="Rhea" id="RHEA:13065"/>
        <dbReference type="ChEBI" id="CHEBI:15377"/>
        <dbReference type="ChEBI" id="CHEBI:15378"/>
        <dbReference type="ChEBI" id="CHEBI:30616"/>
        <dbReference type="ChEBI" id="CHEBI:43474"/>
        <dbReference type="ChEBI" id="CHEBI:456216"/>
    </reaction>
</comment>
<dbReference type="InterPro" id="IPR050304">
    <property type="entry name" value="MT-severing_AAA_ATPase"/>
</dbReference>
<dbReference type="Pfam" id="PF09336">
    <property type="entry name" value="Vps4_C"/>
    <property type="match status" value="1"/>
</dbReference>
<feature type="compositionally biased region" description="Polar residues" evidence="15">
    <location>
        <begin position="189"/>
        <end position="221"/>
    </location>
</feature>
<dbReference type="InterPro" id="IPR003593">
    <property type="entry name" value="AAA+_ATPase"/>
</dbReference>
<keyword evidence="6" id="KW-0479">Metal-binding</keyword>
<dbReference type="OrthoDB" id="10251136at2759"/>
<evidence type="ECO:0000256" key="14">
    <source>
        <dbReference type="RuleBase" id="RU003651"/>
    </source>
</evidence>
<dbReference type="GO" id="GO:0048471">
    <property type="term" value="C:perinuclear region of cytoplasm"/>
    <property type="evidence" value="ECO:0007669"/>
    <property type="project" value="UniProtKB-SubCell"/>
</dbReference>
<evidence type="ECO:0000256" key="7">
    <source>
        <dbReference type="ARBA" id="ARBA00022741"/>
    </source>
</evidence>
<evidence type="ECO:0000256" key="8">
    <source>
        <dbReference type="ARBA" id="ARBA00022801"/>
    </source>
</evidence>
<dbReference type="InterPro" id="IPR027417">
    <property type="entry name" value="P-loop_NTPase"/>
</dbReference>
<feature type="region of interest" description="Disordered" evidence="15">
    <location>
        <begin position="277"/>
        <end position="338"/>
    </location>
</feature>
<dbReference type="CDD" id="cd19525">
    <property type="entry name" value="RecA-like_Figl-1"/>
    <property type="match status" value="1"/>
</dbReference>
<keyword evidence="11" id="KW-0539">Nucleus</keyword>
<evidence type="ECO:0000256" key="9">
    <source>
        <dbReference type="ARBA" id="ARBA00022840"/>
    </source>
</evidence>
<evidence type="ECO:0000256" key="2">
    <source>
        <dbReference type="ARBA" id="ARBA00004123"/>
    </source>
</evidence>
<dbReference type="SUPFAM" id="SSF52540">
    <property type="entry name" value="P-loop containing nucleoside triphosphate hydrolases"/>
    <property type="match status" value="1"/>
</dbReference>
<dbReference type="Proteomes" id="UP000829720">
    <property type="component" value="Unassembled WGS sequence"/>
</dbReference>
<dbReference type="InterPro" id="IPR015415">
    <property type="entry name" value="Spast_Vps4_C"/>
</dbReference>
<keyword evidence="10" id="KW-0460">Magnesium</keyword>
<dbReference type="GO" id="GO:0016887">
    <property type="term" value="F:ATP hydrolysis activity"/>
    <property type="evidence" value="ECO:0007669"/>
    <property type="project" value="InterPro"/>
</dbReference>
<organism evidence="17 18">
    <name type="scientific">Albula goreensis</name>
    <dbReference type="NCBI Taxonomy" id="1534307"/>
    <lineage>
        <taxon>Eukaryota</taxon>
        <taxon>Metazoa</taxon>
        <taxon>Chordata</taxon>
        <taxon>Craniata</taxon>
        <taxon>Vertebrata</taxon>
        <taxon>Euteleostomi</taxon>
        <taxon>Actinopterygii</taxon>
        <taxon>Neopterygii</taxon>
        <taxon>Teleostei</taxon>
        <taxon>Albuliformes</taxon>
        <taxon>Albulidae</taxon>
        <taxon>Albula</taxon>
    </lineage>
</organism>
<feature type="compositionally biased region" description="Polar residues" evidence="15">
    <location>
        <begin position="166"/>
        <end position="179"/>
    </location>
</feature>
<dbReference type="GO" id="GO:0005634">
    <property type="term" value="C:nucleus"/>
    <property type="evidence" value="ECO:0007669"/>
    <property type="project" value="UniProtKB-SubCell"/>
</dbReference>
<dbReference type="AlphaFoldDB" id="A0A8T3DDE7"/>
<protein>
    <recommendedName>
        <fullName evidence="12">Fidgetin-like protein 1</fullName>
    </recommendedName>
</protein>
<dbReference type="FunFam" id="1.10.8.60:FF:000022">
    <property type="entry name" value="Fidgetin like 1"/>
    <property type="match status" value="1"/>
</dbReference>
<evidence type="ECO:0000313" key="18">
    <source>
        <dbReference type="Proteomes" id="UP000829720"/>
    </source>
</evidence>
<evidence type="ECO:0000256" key="6">
    <source>
        <dbReference type="ARBA" id="ARBA00022723"/>
    </source>
</evidence>
<evidence type="ECO:0000313" key="17">
    <source>
        <dbReference type="EMBL" id="KAI1894240.1"/>
    </source>
</evidence>
<evidence type="ECO:0000256" key="12">
    <source>
        <dbReference type="ARBA" id="ARBA00035694"/>
    </source>
</evidence>
<evidence type="ECO:0000256" key="3">
    <source>
        <dbReference type="ARBA" id="ARBA00004556"/>
    </source>
</evidence>
<dbReference type="PROSITE" id="PS00674">
    <property type="entry name" value="AAA"/>
    <property type="match status" value="1"/>
</dbReference>
<dbReference type="InterPro" id="IPR003960">
    <property type="entry name" value="ATPase_AAA_CS"/>
</dbReference>
<accession>A0A8T3DDE7</accession>
<evidence type="ECO:0000256" key="5">
    <source>
        <dbReference type="ARBA" id="ARBA00022490"/>
    </source>
</evidence>
<dbReference type="PANTHER" id="PTHR23074">
    <property type="entry name" value="AAA DOMAIN-CONTAINING"/>
    <property type="match status" value="1"/>
</dbReference>
<dbReference type="Pfam" id="PF00004">
    <property type="entry name" value="AAA"/>
    <property type="match status" value="1"/>
</dbReference>
<reference evidence="17" key="1">
    <citation type="submission" date="2021-01" db="EMBL/GenBank/DDBJ databases">
        <authorList>
            <person name="Zahm M."/>
            <person name="Roques C."/>
            <person name="Cabau C."/>
            <person name="Klopp C."/>
            <person name="Donnadieu C."/>
            <person name="Jouanno E."/>
            <person name="Lampietro C."/>
            <person name="Louis A."/>
            <person name="Herpin A."/>
            <person name="Echchiki A."/>
            <person name="Berthelot C."/>
            <person name="Parey E."/>
            <person name="Roest-Crollius H."/>
            <person name="Braasch I."/>
            <person name="Postlethwait J."/>
            <person name="Bobe J."/>
            <person name="Montfort J."/>
            <person name="Bouchez O."/>
            <person name="Begum T."/>
            <person name="Mejri S."/>
            <person name="Adams A."/>
            <person name="Chen W.-J."/>
            <person name="Guiguen Y."/>
        </authorList>
    </citation>
    <scope>NUCLEOTIDE SEQUENCE</scope>
    <source>
        <tissue evidence="17">Blood</tissue>
    </source>
</reference>
<dbReference type="PANTHER" id="PTHR23074:SF75">
    <property type="entry name" value="DYNEIN REGULATORY COMPLEX PROTEIN 11-RELATED"/>
    <property type="match status" value="1"/>
</dbReference>
<proteinExistence type="inferred from homology"/>
<feature type="domain" description="AAA+ ATPase" evidence="16">
    <location>
        <begin position="400"/>
        <end position="536"/>
    </location>
</feature>
<keyword evidence="18" id="KW-1185">Reference proteome</keyword>
<dbReference type="Pfam" id="PF17862">
    <property type="entry name" value="AAA_lid_3"/>
    <property type="match status" value="1"/>
</dbReference>
<evidence type="ECO:0000259" key="16">
    <source>
        <dbReference type="SMART" id="SM00382"/>
    </source>
</evidence>
<sequence length="641" mass="69371">MHAAHLSEWQRRSFDISSGTCSPEQKADAYRAHILSIQYAWANAGLSQAATASLLGTYTERYAAVLDSDDPHTGLNNYADSALHLARSQRNDSDRWESSLTASDVLKLPCMQNALRAGGGNSQKALADANIVVGGDVTDSISAEAGGGATLRDLPRDTAGKGSKVAPNNFSSAPQSFSISKDPPRATFLFSNNAPPQQVNVPSAEGSSHHQPAFFTSSSNPTKRKAFYGVENERSGIHPNPPNPQQDSTRGTHGGRGDDGPGTSFRSAREQLIVVQQKKHGYQQHRTQPSAPSGPPKKSLGAGRSRGAFSKFVSPLPKQEEGDSGVAGTAGSGQEPQFVDERLKNFEPKIIDLIMSEIMDHGPPIAWDDIAGLEFAKATIKEIVVWPMLRPDIFTGLRGPPKGILLFGPPGTGKTLIGKCIACQSGATFFSISASSLTSKWVGEGEKMVRALFAIARCHQPAVIFIDEIDSLLSQRTDGEHDSSRRIKTEFLVQLDGAATSADDRILVVGATNRPQEIDEAARRRLAKRLYIPLPEDAARRQMVTRLMSRERCELAADELERVVASTEGFSGADMTQLCREAALGPIRSIQITDIATITPEQVRPILYADFQEALKTVRPSVSPKDLQLYEEWNKTFGCGR</sequence>
<dbReference type="InterPro" id="IPR047858">
    <property type="entry name" value="FIGNL1_ATPase"/>
</dbReference>
<evidence type="ECO:0000256" key="4">
    <source>
        <dbReference type="ARBA" id="ARBA00006914"/>
    </source>
</evidence>
<dbReference type="InterPro" id="IPR041569">
    <property type="entry name" value="AAA_lid_3"/>
</dbReference>
<dbReference type="FunFam" id="3.40.50.300:FF:000093">
    <property type="entry name" value="Fidgetin-like 1"/>
    <property type="match status" value="1"/>
</dbReference>
<dbReference type="SMART" id="SM00382">
    <property type="entry name" value="AAA"/>
    <property type="match status" value="1"/>
</dbReference>
<evidence type="ECO:0000256" key="11">
    <source>
        <dbReference type="ARBA" id="ARBA00023242"/>
    </source>
</evidence>